<evidence type="ECO:0000256" key="2">
    <source>
        <dbReference type="SAM" id="Phobius"/>
    </source>
</evidence>
<feature type="transmembrane region" description="Helical" evidence="2">
    <location>
        <begin position="438"/>
        <end position="462"/>
    </location>
</feature>
<feature type="region of interest" description="Disordered" evidence="1">
    <location>
        <begin position="677"/>
        <end position="704"/>
    </location>
</feature>
<organism evidence="3 4">
    <name type="scientific">Tilletiopsis washingtonensis</name>
    <dbReference type="NCBI Taxonomy" id="58919"/>
    <lineage>
        <taxon>Eukaryota</taxon>
        <taxon>Fungi</taxon>
        <taxon>Dikarya</taxon>
        <taxon>Basidiomycota</taxon>
        <taxon>Ustilaginomycotina</taxon>
        <taxon>Exobasidiomycetes</taxon>
        <taxon>Entylomatales</taxon>
        <taxon>Entylomatales incertae sedis</taxon>
        <taxon>Tilletiopsis</taxon>
    </lineage>
</organism>
<name>A0A316ZIN8_9BASI</name>
<dbReference type="OrthoDB" id="3359721at2759"/>
<feature type="region of interest" description="Disordered" evidence="1">
    <location>
        <begin position="739"/>
        <end position="761"/>
    </location>
</feature>
<keyword evidence="2" id="KW-0812">Transmembrane</keyword>
<feature type="compositionally biased region" description="Pro residues" evidence="1">
    <location>
        <begin position="684"/>
        <end position="694"/>
    </location>
</feature>
<proteinExistence type="predicted"/>
<dbReference type="Proteomes" id="UP000245946">
    <property type="component" value="Unassembled WGS sequence"/>
</dbReference>
<gene>
    <name evidence="3" type="ORF">FA09DRAFT_357975</name>
</gene>
<reference evidence="3 4" key="1">
    <citation type="journal article" date="2018" name="Mol. Biol. Evol.">
        <title>Broad Genomic Sampling Reveals a Smut Pathogenic Ancestry of the Fungal Clade Ustilaginomycotina.</title>
        <authorList>
            <person name="Kijpornyongpan T."/>
            <person name="Mondo S.J."/>
            <person name="Barry K."/>
            <person name="Sandor L."/>
            <person name="Lee J."/>
            <person name="Lipzen A."/>
            <person name="Pangilinan J."/>
            <person name="LaButti K."/>
            <person name="Hainaut M."/>
            <person name="Henrissat B."/>
            <person name="Grigoriev I.V."/>
            <person name="Spatafora J.W."/>
            <person name="Aime M.C."/>
        </authorList>
    </citation>
    <scope>NUCLEOTIDE SEQUENCE [LARGE SCALE GENOMIC DNA]</scope>
    <source>
        <strain evidence="3 4">MCA 4186</strain>
    </source>
</reference>
<feature type="transmembrane region" description="Helical" evidence="2">
    <location>
        <begin position="482"/>
        <end position="504"/>
    </location>
</feature>
<feature type="transmembrane region" description="Helical" evidence="2">
    <location>
        <begin position="147"/>
        <end position="167"/>
    </location>
</feature>
<feature type="compositionally biased region" description="Polar residues" evidence="1">
    <location>
        <begin position="364"/>
        <end position="375"/>
    </location>
</feature>
<dbReference type="GeneID" id="37272436"/>
<feature type="region of interest" description="Disordered" evidence="1">
    <location>
        <begin position="359"/>
        <end position="382"/>
    </location>
</feature>
<feature type="compositionally biased region" description="Low complexity" evidence="1">
    <location>
        <begin position="781"/>
        <end position="792"/>
    </location>
</feature>
<keyword evidence="4" id="KW-1185">Reference proteome</keyword>
<keyword evidence="2" id="KW-1133">Transmembrane helix</keyword>
<feature type="compositionally biased region" description="Low complexity" evidence="1">
    <location>
        <begin position="739"/>
        <end position="749"/>
    </location>
</feature>
<dbReference type="EMBL" id="KZ819283">
    <property type="protein sequence ID" value="PWO01400.1"/>
    <property type="molecule type" value="Genomic_DNA"/>
</dbReference>
<sequence>MDALAAASRSSAHGALPPALLAALSAPGGAGAEALEALDAFVHELFVLRLGADFFIQGVVALALIGGLILGGSSVILYRIYRQKFWLWKVTRRSEGIYIIPNSLNCFLIFEGAFGILWIAFSVVQYIAYGRRSDEAQGHLAVFNTVVWLPLWIGASLAGWGSFYTAPGALDRGPLSSSKVGRFLPRPLIVNLVCLGTPFLLAASVAAPMALAQRSLNSSFAAYRAFAADVQSAVAQAPLPSDAVSALVRQASGVWEQQVHAIDLQGITFTVWSVWAGLFLVFYIPAGGYLLYLVWQQMQRQGRIVREMEERQKDALPAEKPAAAGAANALQRPDSITVLSPSGDSLLFQPLNAAPNVVAPASRRGSTPSQHTGSPPVTPRTLVNPDTIEKGSLKCSSGKQDSDFFFPPLRPDLRKRATQRVTQAGTPTARYRYLRRCFINLLLLYVSITLGALAYLIIASVLGGRLSDCIRSGPDAMTRLVYGASCAASWVAVVFGTLSFASIFSRFFDPSHEDAQRTRTPFAAAARSGKTNSDMLSPHERTRPLPAVPESVGATMDAGMLSMGGGEERSTSDVLDGIKFQLRPDAQAPGTLLMRPVDGGAGGSADVSPESTQLGVAHVFRRGGRRQRRLQAERAAALDAAGTTSFPEEVSQTDSQRSFKAGRTVYYPTPYGHMPAPARGEVMPLPPERSPPPTAAGSAAPRSDDVQPIEELREYELPSPPPAVRGWVHEWGSASSSAAGARRASVAHHAPPRSPPPALAAYRRRPSAPLLCGAEMGSSIPAAAARRSSLPQRSPPPGGSLPLVPGAVLPPAAEAVEEAPRGTPPAPLLLDGSRRVEAARLSPGIFF</sequence>
<feature type="transmembrane region" description="Helical" evidence="2">
    <location>
        <begin position="272"/>
        <end position="295"/>
    </location>
</feature>
<feature type="transmembrane region" description="Helical" evidence="2">
    <location>
        <begin position="102"/>
        <end position="127"/>
    </location>
</feature>
<feature type="transmembrane region" description="Helical" evidence="2">
    <location>
        <begin position="56"/>
        <end position="81"/>
    </location>
</feature>
<evidence type="ECO:0000313" key="3">
    <source>
        <dbReference type="EMBL" id="PWO01400.1"/>
    </source>
</evidence>
<dbReference type="AlphaFoldDB" id="A0A316ZIN8"/>
<protein>
    <submittedName>
        <fullName evidence="3">Uncharacterized protein</fullName>
    </submittedName>
</protein>
<feature type="region of interest" description="Disordered" evidence="1">
    <location>
        <begin position="781"/>
        <end position="807"/>
    </location>
</feature>
<feature type="region of interest" description="Disordered" evidence="1">
    <location>
        <begin position="518"/>
        <end position="551"/>
    </location>
</feature>
<evidence type="ECO:0000256" key="1">
    <source>
        <dbReference type="SAM" id="MobiDB-lite"/>
    </source>
</evidence>
<dbReference type="RefSeq" id="XP_025601678.1">
    <property type="nucleotide sequence ID" value="XM_025744892.1"/>
</dbReference>
<keyword evidence="2" id="KW-0472">Membrane</keyword>
<evidence type="ECO:0000313" key="4">
    <source>
        <dbReference type="Proteomes" id="UP000245946"/>
    </source>
</evidence>
<accession>A0A316ZIN8</accession>
<feature type="transmembrane region" description="Helical" evidence="2">
    <location>
        <begin position="188"/>
        <end position="211"/>
    </location>
</feature>